<accession>A0AAV4XY16</accession>
<reference evidence="2 3" key="1">
    <citation type="submission" date="2021-06" db="EMBL/GenBank/DDBJ databases">
        <title>Caerostris extrusa draft genome.</title>
        <authorList>
            <person name="Kono N."/>
            <person name="Arakawa K."/>
        </authorList>
    </citation>
    <scope>NUCLEOTIDE SEQUENCE [LARGE SCALE GENOMIC DNA]</scope>
</reference>
<proteinExistence type="predicted"/>
<gene>
    <name evidence="2" type="ORF">CEXT_207061</name>
</gene>
<organism evidence="2 3">
    <name type="scientific">Caerostris extrusa</name>
    <name type="common">Bark spider</name>
    <name type="synonym">Caerostris bankana</name>
    <dbReference type="NCBI Taxonomy" id="172846"/>
    <lineage>
        <taxon>Eukaryota</taxon>
        <taxon>Metazoa</taxon>
        <taxon>Ecdysozoa</taxon>
        <taxon>Arthropoda</taxon>
        <taxon>Chelicerata</taxon>
        <taxon>Arachnida</taxon>
        <taxon>Araneae</taxon>
        <taxon>Araneomorphae</taxon>
        <taxon>Entelegynae</taxon>
        <taxon>Araneoidea</taxon>
        <taxon>Araneidae</taxon>
        <taxon>Caerostris</taxon>
    </lineage>
</organism>
<comment type="caution">
    <text evidence="2">The sequence shown here is derived from an EMBL/GenBank/DDBJ whole genome shotgun (WGS) entry which is preliminary data.</text>
</comment>
<dbReference type="Proteomes" id="UP001054945">
    <property type="component" value="Unassembled WGS sequence"/>
</dbReference>
<feature type="region of interest" description="Disordered" evidence="1">
    <location>
        <begin position="75"/>
        <end position="98"/>
    </location>
</feature>
<evidence type="ECO:0000313" key="3">
    <source>
        <dbReference type="Proteomes" id="UP001054945"/>
    </source>
</evidence>
<evidence type="ECO:0000256" key="1">
    <source>
        <dbReference type="SAM" id="MobiDB-lite"/>
    </source>
</evidence>
<name>A0AAV4XY16_CAEEX</name>
<keyword evidence="3" id="KW-1185">Reference proteome</keyword>
<dbReference type="AlphaFoldDB" id="A0AAV4XY16"/>
<sequence length="98" mass="11204">MDLSFDPNPYGWPLQVFSKHMNFSSFGHDDVDKGFNQRAHDVDIRFFIEFLVCIRLIYQRISSSLLCTGICLPAVSNDEPLDSSPSAAPRRLVKERKV</sequence>
<evidence type="ECO:0000313" key="2">
    <source>
        <dbReference type="EMBL" id="GIY99218.1"/>
    </source>
</evidence>
<protein>
    <submittedName>
        <fullName evidence="2">Uncharacterized protein</fullName>
    </submittedName>
</protein>
<dbReference type="EMBL" id="BPLR01001022">
    <property type="protein sequence ID" value="GIY99218.1"/>
    <property type="molecule type" value="Genomic_DNA"/>
</dbReference>